<gene>
    <name evidence="1" type="ORF">FORC53_1028</name>
</gene>
<dbReference type="Proteomes" id="UP000263418">
    <property type="component" value="Chromosome 1"/>
</dbReference>
<sequence>MDLAVFAALVGFQRERIKVENNGPEIPDSVFFNNRQEGLVYLFALIETEDPYILKEDRQCWKIFEDYVNAGMYEIAGWLVDNPTDAFGTDTLLNAIAEKATALIDQESESIDIPPNVF</sequence>
<evidence type="ECO:0000313" key="2">
    <source>
        <dbReference type="Proteomes" id="UP000263418"/>
    </source>
</evidence>
<protein>
    <submittedName>
        <fullName evidence="1">Uncharacterized protein</fullName>
    </submittedName>
</protein>
<name>A0AAN1UBH7_VIBVL</name>
<evidence type="ECO:0000313" key="1">
    <source>
        <dbReference type="EMBL" id="AXX59367.1"/>
    </source>
</evidence>
<accession>A0AAN1UBH7</accession>
<organism evidence="1 2">
    <name type="scientific">Vibrio vulnificus</name>
    <dbReference type="NCBI Taxonomy" id="672"/>
    <lineage>
        <taxon>Bacteria</taxon>
        <taxon>Pseudomonadati</taxon>
        <taxon>Pseudomonadota</taxon>
        <taxon>Gammaproteobacteria</taxon>
        <taxon>Vibrionales</taxon>
        <taxon>Vibrionaceae</taxon>
        <taxon>Vibrio</taxon>
    </lineage>
</organism>
<dbReference type="EMBL" id="CP019290">
    <property type="protein sequence ID" value="AXX59367.1"/>
    <property type="molecule type" value="Genomic_DNA"/>
</dbReference>
<proteinExistence type="predicted"/>
<dbReference type="AlphaFoldDB" id="A0AAN1UBH7"/>
<reference evidence="1 2" key="1">
    <citation type="submission" date="2017-01" db="EMBL/GenBank/DDBJ databases">
        <title>Complete Genome Sequence of Vibrio vulnificus FORC_053.</title>
        <authorList>
            <consortium name="Food-borne Pathogen Omics Research Center"/>
            <person name="Chung H.Y."/>
            <person name="Na E.J."/>
            <person name="Song J.S."/>
            <person name="Kim H."/>
            <person name="Lee J.-H."/>
            <person name="Ryu S."/>
            <person name="Choi S.H."/>
        </authorList>
    </citation>
    <scope>NUCLEOTIDE SEQUENCE [LARGE SCALE GENOMIC DNA]</scope>
    <source>
        <strain evidence="1 2">FORC_053</strain>
    </source>
</reference>